<gene>
    <name evidence="2" type="ORF">CVT26_012619</name>
</gene>
<dbReference type="AlphaFoldDB" id="A0A409YW22"/>
<evidence type="ECO:0000256" key="1">
    <source>
        <dbReference type="SAM" id="MobiDB-lite"/>
    </source>
</evidence>
<feature type="region of interest" description="Disordered" evidence="1">
    <location>
        <begin position="186"/>
        <end position="239"/>
    </location>
</feature>
<evidence type="ECO:0000313" key="2">
    <source>
        <dbReference type="EMBL" id="PPR07189.1"/>
    </source>
</evidence>
<feature type="compositionally biased region" description="Polar residues" evidence="1">
    <location>
        <begin position="17"/>
        <end position="31"/>
    </location>
</feature>
<dbReference type="EMBL" id="NHYE01000162">
    <property type="protein sequence ID" value="PPR07189.1"/>
    <property type="molecule type" value="Genomic_DNA"/>
</dbReference>
<dbReference type="Proteomes" id="UP000284706">
    <property type="component" value="Unassembled WGS sequence"/>
</dbReference>
<organism evidence="2 3">
    <name type="scientific">Gymnopilus dilepis</name>
    <dbReference type="NCBI Taxonomy" id="231916"/>
    <lineage>
        <taxon>Eukaryota</taxon>
        <taxon>Fungi</taxon>
        <taxon>Dikarya</taxon>
        <taxon>Basidiomycota</taxon>
        <taxon>Agaricomycotina</taxon>
        <taxon>Agaricomycetes</taxon>
        <taxon>Agaricomycetidae</taxon>
        <taxon>Agaricales</taxon>
        <taxon>Agaricineae</taxon>
        <taxon>Hymenogastraceae</taxon>
        <taxon>Gymnopilus</taxon>
    </lineage>
</organism>
<sequence>MGGRAEEGGTEERDQVRSSLNTSASVTGSSPEPTLPLVIPAYLGNDAVVQACPKDIKAGGLDLPSPSSQQLLLFPLLSSFATLPPLLPSLLSLLVNPGLRVDERRSMVSVSFSACSTDLLMFVHQALPKSLRLGHRTSRAMHEELVFPSFLTKTLKYPQDRLPSATSPNTSYSGAVEAAVGRCPTVTRPAKKTGDAGSPIGGQEAAAVEKKGKQPTNPPRTSPDNPPRPPEPTVTPYHTFALRSYQDAASETFWQ</sequence>
<accession>A0A409YW22</accession>
<comment type="caution">
    <text evidence="2">The sequence shown here is derived from an EMBL/GenBank/DDBJ whole genome shotgun (WGS) entry which is preliminary data.</text>
</comment>
<feature type="region of interest" description="Disordered" evidence="1">
    <location>
        <begin position="1"/>
        <end position="31"/>
    </location>
</feature>
<name>A0A409YW22_9AGAR</name>
<feature type="compositionally biased region" description="Pro residues" evidence="1">
    <location>
        <begin position="216"/>
        <end position="233"/>
    </location>
</feature>
<proteinExistence type="predicted"/>
<keyword evidence="3" id="KW-1185">Reference proteome</keyword>
<dbReference type="InParanoid" id="A0A409YW22"/>
<protein>
    <submittedName>
        <fullName evidence="2">Uncharacterized protein</fullName>
    </submittedName>
</protein>
<reference evidence="2 3" key="1">
    <citation type="journal article" date="2018" name="Evol. Lett.">
        <title>Horizontal gene cluster transfer increased hallucinogenic mushroom diversity.</title>
        <authorList>
            <person name="Reynolds H.T."/>
            <person name="Vijayakumar V."/>
            <person name="Gluck-Thaler E."/>
            <person name="Korotkin H.B."/>
            <person name="Matheny P.B."/>
            <person name="Slot J.C."/>
        </authorList>
    </citation>
    <scope>NUCLEOTIDE SEQUENCE [LARGE SCALE GENOMIC DNA]</scope>
    <source>
        <strain evidence="2 3">SRW20</strain>
    </source>
</reference>
<evidence type="ECO:0000313" key="3">
    <source>
        <dbReference type="Proteomes" id="UP000284706"/>
    </source>
</evidence>
<feature type="compositionally biased region" description="Basic and acidic residues" evidence="1">
    <location>
        <begin position="1"/>
        <end position="16"/>
    </location>
</feature>